<gene>
    <name evidence="5" type="primary">grhO5</name>
</gene>
<keyword evidence="5" id="KW-0503">Monooxygenase</keyword>
<dbReference type="Gene3D" id="3.40.30.120">
    <property type="match status" value="1"/>
</dbReference>
<keyword evidence="5" id="KW-0560">Oxidoreductase</keyword>
<dbReference type="InterPro" id="IPR036188">
    <property type="entry name" value="FAD/NAD-bd_sf"/>
</dbReference>
<comment type="cofactor">
    <cofactor evidence="1">
        <name>FAD</name>
        <dbReference type="ChEBI" id="CHEBI:57692"/>
    </cofactor>
</comment>
<evidence type="ECO:0000256" key="2">
    <source>
        <dbReference type="ARBA" id="ARBA00022630"/>
    </source>
</evidence>
<protein>
    <submittedName>
        <fullName evidence="5">Putative FAD-dependent monooxygenase GrhO5</fullName>
    </submittedName>
</protein>
<dbReference type="Pfam" id="PF21274">
    <property type="entry name" value="Rng_hyd_C"/>
    <property type="match status" value="1"/>
</dbReference>
<dbReference type="GO" id="GO:0016709">
    <property type="term" value="F:oxidoreductase activity, acting on paired donors, with incorporation or reduction of molecular oxygen, NAD(P)H as one donor, and incorporation of one atom of oxygen"/>
    <property type="evidence" value="ECO:0007669"/>
    <property type="project" value="UniProtKB-ARBA"/>
</dbReference>
<dbReference type="SUPFAM" id="SSF51905">
    <property type="entry name" value="FAD/NAD(P)-binding domain"/>
    <property type="match status" value="1"/>
</dbReference>
<keyword evidence="2" id="KW-0285">Flavoprotein</keyword>
<dbReference type="Gene3D" id="3.50.50.60">
    <property type="entry name" value="FAD/NAD(P)-binding domain"/>
    <property type="match status" value="1"/>
</dbReference>
<dbReference type="AlphaFoldDB" id="A0A075F9V9"/>
<dbReference type="PRINTS" id="PR00420">
    <property type="entry name" value="RNGMNOXGNASE"/>
</dbReference>
<dbReference type="EMBL" id="KJ610894">
    <property type="protein sequence ID" value="AIE76927.1"/>
    <property type="molecule type" value="Genomic_DNA"/>
</dbReference>
<keyword evidence="3" id="KW-0274">FAD</keyword>
<dbReference type="PANTHER" id="PTHR43004:SF19">
    <property type="entry name" value="BINDING MONOOXYGENASE, PUTATIVE (JCVI)-RELATED"/>
    <property type="match status" value="1"/>
</dbReference>
<accession>A0A075F9V9</accession>
<dbReference type="GO" id="GO:0071949">
    <property type="term" value="F:FAD binding"/>
    <property type="evidence" value="ECO:0007669"/>
    <property type="project" value="InterPro"/>
</dbReference>
<dbReference type="InterPro" id="IPR002938">
    <property type="entry name" value="FAD-bd"/>
</dbReference>
<evidence type="ECO:0000256" key="1">
    <source>
        <dbReference type="ARBA" id="ARBA00001974"/>
    </source>
</evidence>
<sequence length="537" mass="56073">MSSSGTRVLIVGGSLVGLSTAVFLAHHDVPVTLVERHPGTSIHPRAVGYYPRTAELLATVGVEAPAKAAASGFEKHRTRAGVESLAGEVLFSKEELEGGDELADLTPSSLLLLPQDRLEPILRARAEELGAELRFGAELRSFTQDADGVSAVVRDTDGGESVVRADYLVAADGPRSTVREALGIGREGRGVLSRHVSIAFGADFAAVLGERRYSVVHVQNDRVTGILVHDDTLTEGTLIVGYDPEKGEGLDDFTDARCAELVSAAIGSDDVAVTIRSRFPWDMAELVADAFVSDRVLVAGDAAHQIPPTGGYGANTGIADAFNLSWKLAHVLAGTAGRALLDTYDEERRPVGLYTARQGSLQLAVRSRTATEEQREAAHDAMRVTMGQAYPSGAFVADAGADPLPLTSEPRTLRGEPGTRAPYVALERDGAPLSTLDLFGDGFVLLAGAEGGSWAEAAGEAASGLGVGIAFHRVAPDAGEGRPVDVHGRWAEAYGVGAAGAVLVRPDGIVAWRSRDGMPGGAGGRALTAALRTVLAR</sequence>
<evidence type="ECO:0000313" key="5">
    <source>
        <dbReference type="EMBL" id="AIE76927.1"/>
    </source>
</evidence>
<dbReference type="InterPro" id="IPR050641">
    <property type="entry name" value="RIFMO-like"/>
</dbReference>
<dbReference type="Pfam" id="PF01494">
    <property type="entry name" value="FAD_binding_3"/>
    <property type="match status" value="1"/>
</dbReference>
<feature type="domain" description="FAD-binding" evidence="4">
    <location>
        <begin position="6"/>
        <end position="352"/>
    </location>
</feature>
<evidence type="ECO:0000259" key="4">
    <source>
        <dbReference type="Pfam" id="PF01494"/>
    </source>
</evidence>
<dbReference type="Gene3D" id="3.30.9.10">
    <property type="entry name" value="D-Amino Acid Oxidase, subunit A, domain 2"/>
    <property type="match status" value="1"/>
</dbReference>
<reference evidence="5" key="1">
    <citation type="journal article" date="2014" name="J. Nat. Prod.">
        <title>Griseorhodins D-F, Neuroactive Intermediates and End Products of Post-PKS Tailoring Modification in Griseorhodin Biosynthesis.</title>
        <authorList>
            <person name="Lin Z."/>
            <person name="Zachariah M.M."/>
            <person name="Marett L."/>
            <person name="Hughen R.W."/>
            <person name="Teichert R.W."/>
            <person name="Concepcion G.P."/>
            <person name="Haygood M.G."/>
            <person name="Olivera B.M."/>
            <person name="Light A.R."/>
            <person name="Schmidt E.W."/>
        </authorList>
    </citation>
    <scope>NUCLEOTIDE SEQUENCE</scope>
    <source>
        <strain evidence="5">CN48+</strain>
    </source>
</reference>
<proteinExistence type="predicted"/>
<evidence type="ECO:0000256" key="3">
    <source>
        <dbReference type="ARBA" id="ARBA00022827"/>
    </source>
</evidence>
<dbReference type="PANTHER" id="PTHR43004">
    <property type="entry name" value="TRK SYSTEM POTASSIUM UPTAKE PROTEIN"/>
    <property type="match status" value="1"/>
</dbReference>
<name>A0A075F9V9_9ACTN</name>
<organism evidence="5">
    <name type="scientific">Streptomyces sp. CN48+</name>
    <dbReference type="NCBI Taxonomy" id="1519915"/>
    <lineage>
        <taxon>Bacteria</taxon>
        <taxon>Bacillati</taxon>
        <taxon>Actinomycetota</taxon>
        <taxon>Actinomycetes</taxon>
        <taxon>Kitasatosporales</taxon>
        <taxon>Streptomycetaceae</taxon>
        <taxon>Streptomyces</taxon>
    </lineage>
</organism>